<organism evidence="8 9">
    <name type="scientific">Chloropicon roscoffensis</name>
    <dbReference type="NCBI Taxonomy" id="1461544"/>
    <lineage>
        <taxon>Eukaryota</taxon>
        <taxon>Viridiplantae</taxon>
        <taxon>Chlorophyta</taxon>
        <taxon>Chloropicophyceae</taxon>
        <taxon>Chloropicales</taxon>
        <taxon>Chloropicaceae</taxon>
        <taxon>Chloropicon</taxon>
    </lineage>
</organism>
<evidence type="ECO:0000256" key="1">
    <source>
        <dbReference type="ARBA" id="ARBA00010617"/>
    </source>
</evidence>
<evidence type="ECO:0000256" key="7">
    <source>
        <dbReference type="PIRSR" id="PIRSR602401-1"/>
    </source>
</evidence>
<name>A0AAX4P5J2_9CHLO</name>
<evidence type="ECO:0000256" key="6">
    <source>
        <dbReference type="ARBA" id="ARBA00023033"/>
    </source>
</evidence>
<dbReference type="InterPro" id="IPR050196">
    <property type="entry name" value="Cytochrome_P450_Monoox"/>
</dbReference>
<evidence type="ECO:0000256" key="4">
    <source>
        <dbReference type="ARBA" id="ARBA00023002"/>
    </source>
</evidence>
<evidence type="ECO:0000256" key="2">
    <source>
        <dbReference type="ARBA" id="ARBA00022617"/>
    </source>
</evidence>
<dbReference type="InterPro" id="IPR001128">
    <property type="entry name" value="Cyt_P450"/>
</dbReference>
<evidence type="ECO:0000313" key="8">
    <source>
        <dbReference type="EMBL" id="WZN61454.1"/>
    </source>
</evidence>
<dbReference type="Proteomes" id="UP001472866">
    <property type="component" value="Chromosome 04"/>
</dbReference>
<evidence type="ECO:0000313" key="9">
    <source>
        <dbReference type="Proteomes" id="UP001472866"/>
    </source>
</evidence>
<gene>
    <name evidence="8" type="ORF">HKI87_04g29890</name>
</gene>
<keyword evidence="2 7" id="KW-0349">Heme</keyword>
<dbReference type="PRINTS" id="PR00463">
    <property type="entry name" value="EP450I"/>
</dbReference>
<dbReference type="GO" id="GO:0020037">
    <property type="term" value="F:heme binding"/>
    <property type="evidence" value="ECO:0007669"/>
    <property type="project" value="InterPro"/>
</dbReference>
<comment type="cofactor">
    <cofactor evidence="7">
        <name>heme</name>
        <dbReference type="ChEBI" id="CHEBI:30413"/>
    </cofactor>
</comment>
<dbReference type="Gene3D" id="1.10.630.10">
    <property type="entry name" value="Cytochrome P450"/>
    <property type="match status" value="1"/>
</dbReference>
<dbReference type="InterPro" id="IPR002401">
    <property type="entry name" value="Cyt_P450_E_grp-I"/>
</dbReference>
<dbReference type="PANTHER" id="PTHR24291">
    <property type="entry name" value="CYTOCHROME P450 FAMILY 4"/>
    <property type="match status" value="1"/>
</dbReference>
<dbReference type="AlphaFoldDB" id="A0AAX4P5J2"/>
<keyword evidence="3 7" id="KW-0479">Metal-binding</keyword>
<keyword evidence="4" id="KW-0560">Oxidoreductase</keyword>
<dbReference type="GO" id="GO:0005506">
    <property type="term" value="F:iron ion binding"/>
    <property type="evidence" value="ECO:0007669"/>
    <property type="project" value="InterPro"/>
</dbReference>
<sequence>MEVDAKLLLELLLGAVLLFALLSAKRLASFARRKLVLRRVPKAPESVPVLGHALTLMRNVPWDKFCEWKSKCGPVVRVNIMQKELILIDDPALLKQVFQSRMQRYSKDVDFSYYPFMCLLGTGLVTAEGKLWRRQRSMVSVHFRVEILDEIVGISMKGALRLAKKLEAIRGTGDHVPLAEEFRHLTLQVIGEAILSMSHEEADKVFPLLYLPIMEEANKRSLRPWRQYMPNAEWFAHRRRIADLDAYIKGLLRDRWSRRYPDAAGDEGAKSALPAEDIIDRIMDDVAKYQGTFTSQVESQLCYEIKTFMLAGHETSAAMLSWALYELTQNPECMERVRREAEEAFPEDGTFPTKDAISKMDYTYAVLKEALRKYSVVPVVTRVTKEEDVLGDYKIPKGTTIGLLLQSVHHREDLWPNPDKFDPTRFLEPNKVAPYTFLPFIDGPRNCLGQHLALLEGRVILAYLVKTFKFKTLTDREGEKHSLVVPIAPATHMRMLVE</sequence>
<evidence type="ECO:0000256" key="5">
    <source>
        <dbReference type="ARBA" id="ARBA00023004"/>
    </source>
</evidence>
<keyword evidence="6" id="KW-0503">Monooxygenase</keyword>
<feature type="binding site" description="axial binding residue" evidence="7">
    <location>
        <position position="447"/>
    </location>
    <ligand>
        <name>heme</name>
        <dbReference type="ChEBI" id="CHEBI:30413"/>
    </ligand>
    <ligandPart>
        <name>Fe</name>
        <dbReference type="ChEBI" id="CHEBI:18248"/>
    </ligandPart>
</feature>
<dbReference type="GO" id="GO:0016705">
    <property type="term" value="F:oxidoreductase activity, acting on paired donors, with incorporation or reduction of molecular oxygen"/>
    <property type="evidence" value="ECO:0007669"/>
    <property type="project" value="InterPro"/>
</dbReference>
<dbReference type="Pfam" id="PF00067">
    <property type="entry name" value="p450"/>
    <property type="match status" value="1"/>
</dbReference>
<accession>A0AAX4P5J2</accession>
<dbReference type="PANTHER" id="PTHR24291:SF50">
    <property type="entry name" value="BIFUNCTIONAL ALBAFLAVENONE MONOOXYGENASE_TERPENE SYNTHASE"/>
    <property type="match status" value="1"/>
</dbReference>
<dbReference type="InterPro" id="IPR036396">
    <property type="entry name" value="Cyt_P450_sf"/>
</dbReference>
<keyword evidence="5 7" id="KW-0408">Iron</keyword>
<comment type="similarity">
    <text evidence="1">Belongs to the cytochrome P450 family.</text>
</comment>
<dbReference type="PRINTS" id="PR00385">
    <property type="entry name" value="P450"/>
</dbReference>
<keyword evidence="9" id="KW-1185">Reference proteome</keyword>
<dbReference type="SUPFAM" id="SSF48264">
    <property type="entry name" value="Cytochrome P450"/>
    <property type="match status" value="1"/>
</dbReference>
<dbReference type="GO" id="GO:0004497">
    <property type="term" value="F:monooxygenase activity"/>
    <property type="evidence" value="ECO:0007669"/>
    <property type="project" value="UniProtKB-KW"/>
</dbReference>
<protein>
    <submittedName>
        <fullName evidence="8">Cytochrome P450</fullName>
    </submittedName>
</protein>
<dbReference type="EMBL" id="CP151504">
    <property type="protein sequence ID" value="WZN61454.1"/>
    <property type="molecule type" value="Genomic_DNA"/>
</dbReference>
<reference evidence="8 9" key="1">
    <citation type="submission" date="2024-03" db="EMBL/GenBank/DDBJ databases">
        <title>Complete genome sequence of the green alga Chloropicon roscoffensis RCC1871.</title>
        <authorList>
            <person name="Lemieux C."/>
            <person name="Pombert J.-F."/>
            <person name="Otis C."/>
            <person name="Turmel M."/>
        </authorList>
    </citation>
    <scope>NUCLEOTIDE SEQUENCE [LARGE SCALE GENOMIC DNA]</scope>
    <source>
        <strain evidence="8 9">RCC1871</strain>
    </source>
</reference>
<evidence type="ECO:0000256" key="3">
    <source>
        <dbReference type="ARBA" id="ARBA00022723"/>
    </source>
</evidence>
<proteinExistence type="inferred from homology"/>